<keyword evidence="1" id="KW-0479">Metal-binding</keyword>
<evidence type="ECO:0000313" key="7">
    <source>
        <dbReference type="Ensembl" id="ENSMMDP00005001393.1"/>
    </source>
</evidence>
<evidence type="ECO:0000256" key="2">
    <source>
        <dbReference type="ARBA" id="ARBA00022771"/>
    </source>
</evidence>
<reference evidence="7" key="3">
    <citation type="submission" date="2025-09" db="UniProtKB">
        <authorList>
            <consortium name="Ensembl"/>
        </authorList>
    </citation>
    <scope>IDENTIFICATION</scope>
</reference>
<dbReference type="GeneTree" id="ENSGT00940000159365"/>
<evidence type="ECO:0000256" key="4">
    <source>
        <dbReference type="PROSITE-ProRule" id="PRU00047"/>
    </source>
</evidence>
<dbReference type="PROSITE" id="PS50089">
    <property type="entry name" value="ZF_RING_2"/>
    <property type="match status" value="1"/>
</dbReference>
<dbReference type="GO" id="GO:0005634">
    <property type="term" value="C:nucleus"/>
    <property type="evidence" value="ECO:0007669"/>
    <property type="project" value="TreeGrafter"/>
</dbReference>
<feature type="domain" description="CCHC-type" evidence="6">
    <location>
        <begin position="79"/>
        <end position="93"/>
    </location>
</feature>
<accession>A0A667WIL0</accession>
<reference evidence="7" key="1">
    <citation type="submission" date="2019-06" db="EMBL/GenBank/DDBJ databases">
        <authorList>
            <consortium name="Wellcome Sanger Institute Data Sharing"/>
        </authorList>
    </citation>
    <scope>NUCLEOTIDE SEQUENCE [LARGE SCALE GENOMIC DNA]</scope>
</reference>
<dbReference type="Proteomes" id="UP000472263">
    <property type="component" value="Chromosome 8"/>
</dbReference>
<dbReference type="PANTHER" id="PTHR15439">
    <property type="entry name" value="RETINOBLASTOMA-BINDING PROTEIN 6"/>
    <property type="match status" value="1"/>
</dbReference>
<proteinExistence type="predicted"/>
<dbReference type="AlphaFoldDB" id="A0A667WIL0"/>
<dbReference type="SUPFAM" id="SSF57850">
    <property type="entry name" value="RING/U-box"/>
    <property type="match status" value="1"/>
</dbReference>
<organism evidence="7 8">
    <name type="scientific">Myripristis murdjan</name>
    <name type="common">pinecone soldierfish</name>
    <dbReference type="NCBI Taxonomy" id="586833"/>
    <lineage>
        <taxon>Eukaryota</taxon>
        <taxon>Metazoa</taxon>
        <taxon>Chordata</taxon>
        <taxon>Craniata</taxon>
        <taxon>Vertebrata</taxon>
        <taxon>Euteleostomi</taxon>
        <taxon>Actinopterygii</taxon>
        <taxon>Neopterygii</taxon>
        <taxon>Teleostei</taxon>
        <taxon>Neoteleostei</taxon>
        <taxon>Acanthomorphata</taxon>
        <taxon>Holocentriformes</taxon>
        <taxon>Holocentridae</taxon>
        <taxon>Myripristis</taxon>
    </lineage>
</organism>
<evidence type="ECO:0000313" key="8">
    <source>
        <dbReference type="Proteomes" id="UP000472263"/>
    </source>
</evidence>
<dbReference type="FunCoup" id="A0A667WIL0">
    <property type="interactions" value="1"/>
</dbReference>
<feature type="domain" description="RING-type" evidence="5">
    <location>
        <begin position="177"/>
        <end position="218"/>
    </location>
</feature>
<dbReference type="Pfam" id="PF13923">
    <property type="entry name" value="zf-C3HC4_2"/>
    <property type="match status" value="1"/>
</dbReference>
<dbReference type="GO" id="GO:0003676">
    <property type="term" value="F:nucleic acid binding"/>
    <property type="evidence" value="ECO:0007669"/>
    <property type="project" value="InterPro"/>
</dbReference>
<dbReference type="InterPro" id="IPR013083">
    <property type="entry name" value="Znf_RING/FYVE/PHD"/>
</dbReference>
<evidence type="ECO:0008006" key="9">
    <source>
        <dbReference type="Google" id="ProtNLM"/>
    </source>
</evidence>
<dbReference type="GO" id="GO:0006511">
    <property type="term" value="P:ubiquitin-dependent protein catabolic process"/>
    <property type="evidence" value="ECO:0007669"/>
    <property type="project" value="TreeGrafter"/>
</dbReference>
<dbReference type="GO" id="GO:0008270">
    <property type="term" value="F:zinc ion binding"/>
    <property type="evidence" value="ECO:0007669"/>
    <property type="project" value="UniProtKB-KW"/>
</dbReference>
<keyword evidence="8" id="KW-1185">Reference proteome</keyword>
<name>A0A667WIL0_9TELE</name>
<dbReference type="PROSITE" id="PS50158">
    <property type="entry name" value="ZF_CCHC"/>
    <property type="match status" value="1"/>
</dbReference>
<protein>
    <recommendedName>
        <fullName evidence="9">Retinoblastoma binding protein 6</fullName>
    </recommendedName>
</protein>
<dbReference type="InterPro" id="IPR001878">
    <property type="entry name" value="Znf_CCHC"/>
</dbReference>
<dbReference type="CDD" id="cd16620">
    <property type="entry name" value="vRING-HC-C4C4_RBBP6"/>
    <property type="match status" value="1"/>
</dbReference>
<keyword evidence="2 4" id="KW-0863">Zinc-finger</keyword>
<dbReference type="SUPFAM" id="SSF57756">
    <property type="entry name" value="Retrovirus zinc finger-like domains"/>
    <property type="match status" value="1"/>
</dbReference>
<evidence type="ECO:0000259" key="5">
    <source>
        <dbReference type="PROSITE" id="PS50089"/>
    </source>
</evidence>
<dbReference type="Pfam" id="PF13696">
    <property type="entry name" value="zf-CCHC_2"/>
    <property type="match status" value="1"/>
</dbReference>
<dbReference type="GO" id="GO:0016567">
    <property type="term" value="P:protein ubiquitination"/>
    <property type="evidence" value="ECO:0007669"/>
    <property type="project" value="InterPro"/>
</dbReference>
<dbReference type="GO" id="GO:0006397">
    <property type="term" value="P:mRNA processing"/>
    <property type="evidence" value="ECO:0007669"/>
    <property type="project" value="InterPro"/>
</dbReference>
<dbReference type="InterPro" id="IPR036875">
    <property type="entry name" value="Znf_CCHC_sf"/>
</dbReference>
<evidence type="ECO:0000256" key="1">
    <source>
        <dbReference type="ARBA" id="ARBA00022723"/>
    </source>
</evidence>
<dbReference type="InParanoid" id="A0A667WIL0"/>
<evidence type="ECO:0000259" key="6">
    <source>
        <dbReference type="PROSITE" id="PS50158"/>
    </source>
</evidence>
<dbReference type="InterPro" id="IPR001841">
    <property type="entry name" value="Znf_RING"/>
</dbReference>
<dbReference type="Gene3D" id="3.30.40.10">
    <property type="entry name" value="Zinc/RING finger domain, C3HC4 (zinc finger)"/>
    <property type="match status" value="1"/>
</dbReference>
<evidence type="ECO:0000256" key="3">
    <source>
        <dbReference type="ARBA" id="ARBA00022833"/>
    </source>
</evidence>
<dbReference type="FunFam" id="4.10.60.10:FF:000005">
    <property type="entry name" value="E3 ubiquitin-protein ligase RBBP6"/>
    <property type="match status" value="1"/>
</dbReference>
<dbReference type="InterPro" id="IPR025829">
    <property type="entry name" value="Zn_knuckle_CX2CX3GHX4C"/>
</dbReference>
<dbReference type="Ensembl" id="ENSMMDT00005001420.1">
    <property type="protein sequence ID" value="ENSMMDP00005001393.1"/>
    <property type="gene ID" value="ENSMMDG00005000791.1"/>
</dbReference>
<dbReference type="InterPro" id="IPR033489">
    <property type="entry name" value="RBBP6"/>
</dbReference>
<dbReference type="SMART" id="SM00343">
    <property type="entry name" value="ZnF_C2HC"/>
    <property type="match status" value="1"/>
</dbReference>
<dbReference type="Gene3D" id="4.10.60.10">
    <property type="entry name" value="Zinc finger, CCHC-type"/>
    <property type="match status" value="1"/>
</dbReference>
<dbReference type="SMART" id="SM00184">
    <property type="entry name" value="RING"/>
    <property type="match status" value="1"/>
</dbReference>
<dbReference type="PANTHER" id="PTHR15439:SF0">
    <property type="entry name" value="CELL DIVISION CYCLE AND APOPTOSIS REGULATOR PROTEIN 1-RELATED"/>
    <property type="match status" value="1"/>
</dbReference>
<sequence>MAFFVIILFDYSLSLFLFLCLYLSLSLSLCVCVQTANLADADASEEDKIRAMMSQSNHGYDPAHYIKKHGPPPPANYTCYRCGKNGHHIRNCPTNGDKNYEAIPRIKKSTGIPRSFMVEVDDPSMKGAMLTSSGRYAIPTIDAEAYALGKKERPPFVPQQQPESEDEEEQAPDELLCLICKDLLNDAVVIPCCGNSYCDDCIRTALLESEEHVCPTCSQSDVSPDALIANKFLRQVRGGGIEESNKN</sequence>
<keyword evidence="3" id="KW-0862">Zinc</keyword>
<dbReference type="GO" id="GO:0061630">
    <property type="term" value="F:ubiquitin protein ligase activity"/>
    <property type="evidence" value="ECO:0007669"/>
    <property type="project" value="InterPro"/>
</dbReference>
<reference evidence="7" key="2">
    <citation type="submission" date="2025-08" db="UniProtKB">
        <authorList>
            <consortium name="Ensembl"/>
        </authorList>
    </citation>
    <scope>IDENTIFICATION</scope>
</reference>